<dbReference type="EMBL" id="JADYXP020000007">
    <property type="protein sequence ID" value="KAL0120272.1"/>
    <property type="molecule type" value="Genomic_DNA"/>
</dbReference>
<protein>
    <submittedName>
        <fullName evidence="2">Uncharacterized protein</fullName>
    </submittedName>
</protein>
<feature type="region of interest" description="Disordered" evidence="1">
    <location>
        <begin position="203"/>
        <end position="225"/>
    </location>
</feature>
<feature type="compositionally biased region" description="Polar residues" evidence="1">
    <location>
        <begin position="204"/>
        <end position="222"/>
    </location>
</feature>
<evidence type="ECO:0000313" key="2">
    <source>
        <dbReference type="EMBL" id="KAL0120272.1"/>
    </source>
</evidence>
<dbReference type="Proteomes" id="UP001430953">
    <property type="component" value="Unassembled WGS sequence"/>
</dbReference>
<gene>
    <name evidence="2" type="ORF">PUN28_008139</name>
</gene>
<feature type="region of interest" description="Disordered" evidence="1">
    <location>
        <begin position="112"/>
        <end position="178"/>
    </location>
</feature>
<reference evidence="2 3" key="1">
    <citation type="submission" date="2023-03" db="EMBL/GenBank/DDBJ databases">
        <title>High recombination rates correlate with genetic variation in Cardiocondyla obscurior ants.</title>
        <authorList>
            <person name="Errbii M."/>
        </authorList>
    </citation>
    <scope>NUCLEOTIDE SEQUENCE [LARGE SCALE GENOMIC DNA]</scope>
    <source>
        <strain evidence="2">Alpha-2009</strain>
        <tissue evidence="2">Whole body</tissue>
    </source>
</reference>
<feature type="compositionally biased region" description="Basic and acidic residues" evidence="1">
    <location>
        <begin position="141"/>
        <end position="158"/>
    </location>
</feature>
<evidence type="ECO:0000313" key="3">
    <source>
        <dbReference type="Proteomes" id="UP001430953"/>
    </source>
</evidence>
<sequence length="293" mass="31998">MVDVTTALPSNGGASLIGRTRGALRSVRSALGGSGEYLQGLGNRIGSALSSSLEESELTTTPSSPSSSPQAPPQVIKPEEQLGRRKLRLPKFGAGLSYEDYEAMARHKLERQESANISRGRKYPPGMTYEEIASSRSVSSRKQESRAEQEDISPDRDSQSSIEPIQEQDIKATGPDPYEKLNYKAARAPTRYQTVVFRLDMPCSSDSTSDQDGYGPSTSLDSNMDGRRMWQRSGSSCSVQSWASSLSADSQSEEAAADFMKAFVPLLFDAPNTIDQEQKANFGQMVLVFIKQF</sequence>
<comment type="caution">
    <text evidence="2">The sequence shown here is derived from an EMBL/GenBank/DDBJ whole genome shotgun (WGS) entry which is preliminary data.</text>
</comment>
<feature type="compositionally biased region" description="Low complexity" evidence="1">
    <location>
        <begin position="51"/>
        <end position="69"/>
    </location>
</feature>
<proteinExistence type="predicted"/>
<organism evidence="2 3">
    <name type="scientific">Cardiocondyla obscurior</name>
    <dbReference type="NCBI Taxonomy" id="286306"/>
    <lineage>
        <taxon>Eukaryota</taxon>
        <taxon>Metazoa</taxon>
        <taxon>Ecdysozoa</taxon>
        <taxon>Arthropoda</taxon>
        <taxon>Hexapoda</taxon>
        <taxon>Insecta</taxon>
        <taxon>Pterygota</taxon>
        <taxon>Neoptera</taxon>
        <taxon>Endopterygota</taxon>
        <taxon>Hymenoptera</taxon>
        <taxon>Apocrita</taxon>
        <taxon>Aculeata</taxon>
        <taxon>Formicoidea</taxon>
        <taxon>Formicidae</taxon>
        <taxon>Myrmicinae</taxon>
        <taxon>Cardiocondyla</taxon>
    </lineage>
</organism>
<name>A0AAW2FYE7_9HYME</name>
<feature type="region of interest" description="Disordered" evidence="1">
    <location>
        <begin position="51"/>
        <end position="88"/>
    </location>
</feature>
<evidence type="ECO:0000256" key="1">
    <source>
        <dbReference type="SAM" id="MobiDB-lite"/>
    </source>
</evidence>
<dbReference type="AlphaFoldDB" id="A0AAW2FYE7"/>
<keyword evidence="3" id="KW-1185">Reference proteome</keyword>
<accession>A0AAW2FYE7</accession>